<protein>
    <submittedName>
        <fullName evidence="2">Class A beta-lactamase-related serine hydrolase</fullName>
    </submittedName>
</protein>
<organism evidence="2 3">
    <name type="scientific">Alteromonas sediminis</name>
    <dbReference type="NCBI Taxonomy" id="2259342"/>
    <lineage>
        <taxon>Bacteria</taxon>
        <taxon>Pseudomonadati</taxon>
        <taxon>Pseudomonadota</taxon>
        <taxon>Gammaproteobacteria</taxon>
        <taxon>Alteromonadales</taxon>
        <taxon>Alteromonadaceae</taxon>
        <taxon>Alteromonas/Salinimonas group</taxon>
        <taxon>Alteromonas</taxon>
    </lineage>
</organism>
<dbReference type="GO" id="GO:0016787">
    <property type="term" value="F:hydrolase activity"/>
    <property type="evidence" value="ECO:0007669"/>
    <property type="project" value="UniProtKB-KW"/>
</dbReference>
<keyword evidence="3" id="KW-1185">Reference proteome</keyword>
<sequence>MKTAINNALLVGFFLLNILLIGSVYSASDEDFSWVKNELTQADFSGLLIVAKERQVILRASFGYANREEKLPFNNETVFDIGSITKQFLATAILKLSEDGTLSLHNNLATFFDNVPQDKTGITVHHLLTHTSGLPTNLSGHKLYDIVPYEALPRLAFKETLASTPGEIYQYSNVGYSLLARILEKVSGQNWEAFLIENVFKPSGMLHTGYRLLEYRPQLLAVNYGADQTAFQKFFSIEPKSRSVGHSLAHLYQTPGQRWMEGAGGLMSTIDDMYRWYLALSAQTIVNKASWNAIFTPHIREGKHSHYGYGWAISVDEQGRRLIAHNGSNGYSFADFKYYPEEDIFIFVATNDIDNYPEDTFKRLSKVVFGSNKSKPHSTVIRDTQ</sequence>
<keyword evidence="2" id="KW-0378">Hydrolase</keyword>
<dbReference type="InterPro" id="IPR001466">
    <property type="entry name" value="Beta-lactam-related"/>
</dbReference>
<dbReference type="PANTHER" id="PTHR46825">
    <property type="entry name" value="D-ALANYL-D-ALANINE-CARBOXYPEPTIDASE/ENDOPEPTIDASE AMPH"/>
    <property type="match status" value="1"/>
</dbReference>
<dbReference type="RefSeq" id="WP_124027912.1">
    <property type="nucleotide sequence ID" value="NZ_JBHRSN010000006.1"/>
</dbReference>
<dbReference type="InterPro" id="IPR012338">
    <property type="entry name" value="Beta-lactam/transpept-like"/>
</dbReference>
<dbReference type="OrthoDB" id="119951at2"/>
<evidence type="ECO:0000259" key="1">
    <source>
        <dbReference type="Pfam" id="PF00144"/>
    </source>
</evidence>
<reference evidence="2 3" key="1">
    <citation type="submission" date="2018-11" db="EMBL/GenBank/DDBJ databases">
        <authorList>
            <person name="Ye M.-Q."/>
            <person name="Du Z.-J."/>
        </authorList>
    </citation>
    <scope>NUCLEOTIDE SEQUENCE [LARGE SCALE GENOMIC DNA]</scope>
    <source>
        <strain evidence="2 3">U0105</strain>
    </source>
</reference>
<dbReference type="EMBL" id="RPOK01000003">
    <property type="protein sequence ID" value="RPJ66554.1"/>
    <property type="molecule type" value="Genomic_DNA"/>
</dbReference>
<proteinExistence type="predicted"/>
<feature type="domain" description="Beta-lactamase-related" evidence="1">
    <location>
        <begin position="40"/>
        <end position="355"/>
    </location>
</feature>
<dbReference type="PANTHER" id="PTHR46825:SF9">
    <property type="entry name" value="BETA-LACTAMASE-RELATED DOMAIN-CONTAINING PROTEIN"/>
    <property type="match status" value="1"/>
</dbReference>
<dbReference type="SUPFAM" id="SSF56601">
    <property type="entry name" value="beta-lactamase/transpeptidase-like"/>
    <property type="match status" value="1"/>
</dbReference>
<dbReference type="Proteomes" id="UP000275281">
    <property type="component" value="Unassembled WGS sequence"/>
</dbReference>
<dbReference type="Pfam" id="PF00144">
    <property type="entry name" value="Beta-lactamase"/>
    <property type="match status" value="1"/>
</dbReference>
<dbReference type="AlphaFoldDB" id="A0A3N5Z783"/>
<evidence type="ECO:0000313" key="3">
    <source>
        <dbReference type="Proteomes" id="UP000275281"/>
    </source>
</evidence>
<comment type="caution">
    <text evidence="2">The sequence shown here is derived from an EMBL/GenBank/DDBJ whole genome shotgun (WGS) entry which is preliminary data.</text>
</comment>
<gene>
    <name evidence="2" type="ORF">DRW07_10740</name>
</gene>
<name>A0A3N5Z783_9ALTE</name>
<evidence type="ECO:0000313" key="2">
    <source>
        <dbReference type="EMBL" id="RPJ66554.1"/>
    </source>
</evidence>
<dbReference type="Gene3D" id="3.40.710.10">
    <property type="entry name" value="DD-peptidase/beta-lactamase superfamily"/>
    <property type="match status" value="1"/>
</dbReference>
<dbReference type="InterPro" id="IPR050491">
    <property type="entry name" value="AmpC-like"/>
</dbReference>
<accession>A0A3N5Z783</accession>